<evidence type="ECO:0000256" key="2">
    <source>
        <dbReference type="SAM" id="SignalP"/>
    </source>
</evidence>
<keyword evidence="4" id="KW-1185">Reference proteome</keyword>
<dbReference type="EMBL" id="JAPCXB010000140">
    <property type="protein sequence ID" value="KAJ1606474.1"/>
    <property type="molecule type" value="Genomic_DNA"/>
</dbReference>
<evidence type="ECO:0000313" key="3">
    <source>
        <dbReference type="EMBL" id="KAJ1606474.1"/>
    </source>
</evidence>
<feature type="chain" id="PRO_5047245150" evidence="2">
    <location>
        <begin position="30"/>
        <end position="599"/>
    </location>
</feature>
<sequence length="599" mass="68492">MSSQKRNSRRVVQILVCLALVLDFHLNLGEHERSAQHGYSLTEIRDNYTRITVERGSDLIKKSKDALQMAIFSYFVAQKKLSDVRSLGLHPNSAEYRNANDNFRYALDSLRMARNNWENRIKMAPIFSYKKEYVSRNKARQGFNSYDLNSLFLSARKGYSGDRGIDFQMDSHEDAEPVYAPPQPQKKLTKNMINNLNLGFKFEELPNKLARAINERENIKGQARLGRRGRPYKSAQKDIPVFGNLNFNSKHRELLSMDRFLVNSRMNTSLNGTNKLLDDKLPGGVKLGTSVDLKARRAMDGKSGSKPGLFKSPQANAAPKKSTGGERSRPKRSKGALDRDPEIPIDVAIQVEKKLGGPMNYIDLSVADLSKDARLSRLYNEYIQATLRCAQLYDSKPLFEEVFLCSRKQIDLSFKLLQMLQELKIEYTFQKNDILHMMSKFKIESIKQPEPIDRTEESEEFFRLLVNKGIFNSNNSSDSSTPNYNFLADTHLANFDDRPDPPAASESNDTSNDIPDYLERYMDRFGFTPDEYLSNPRLVAGIQNLAALETEIITASRNKQRIDADKLFNYKVLIDLIPLEILSRRAQMPIFNETEQSSK</sequence>
<accession>A0ABQ8P461</accession>
<dbReference type="Proteomes" id="UP001071777">
    <property type="component" value="Unassembled WGS sequence"/>
</dbReference>
<protein>
    <submittedName>
        <fullName evidence="3">Signal peptide-containing protein</fullName>
    </submittedName>
</protein>
<feature type="signal peptide" evidence="2">
    <location>
        <begin position="1"/>
        <end position="29"/>
    </location>
</feature>
<gene>
    <name evidence="3" type="ORF">OJ252_3151</name>
</gene>
<feature type="region of interest" description="Disordered" evidence="1">
    <location>
        <begin position="296"/>
        <end position="338"/>
    </location>
</feature>
<comment type="caution">
    <text evidence="3">The sequence shown here is derived from an EMBL/GenBank/DDBJ whole genome shotgun (WGS) entry which is preliminary data.</text>
</comment>
<name>A0ABQ8P461_9CRYT</name>
<proteinExistence type="predicted"/>
<evidence type="ECO:0000256" key="1">
    <source>
        <dbReference type="SAM" id="MobiDB-lite"/>
    </source>
</evidence>
<reference evidence="3" key="1">
    <citation type="submission" date="2022-10" db="EMBL/GenBank/DDBJ databases">
        <title>Adaptive evolution leads to modifications in subtelomeric GC content in a zoonotic Cryptosporidium species.</title>
        <authorList>
            <person name="Li J."/>
            <person name="Feng Y."/>
            <person name="Xiao L."/>
        </authorList>
    </citation>
    <scope>NUCLEOTIDE SEQUENCE</scope>
    <source>
        <strain evidence="3">25894</strain>
    </source>
</reference>
<keyword evidence="2" id="KW-0732">Signal</keyword>
<evidence type="ECO:0000313" key="4">
    <source>
        <dbReference type="Proteomes" id="UP001071777"/>
    </source>
</evidence>
<organism evidence="3 4">
    <name type="scientific">Cryptosporidium canis</name>
    <dbReference type="NCBI Taxonomy" id="195482"/>
    <lineage>
        <taxon>Eukaryota</taxon>
        <taxon>Sar</taxon>
        <taxon>Alveolata</taxon>
        <taxon>Apicomplexa</taxon>
        <taxon>Conoidasida</taxon>
        <taxon>Coccidia</taxon>
        <taxon>Eucoccidiorida</taxon>
        <taxon>Eimeriorina</taxon>
        <taxon>Cryptosporidiidae</taxon>
        <taxon>Cryptosporidium</taxon>
    </lineage>
</organism>